<gene>
    <name evidence="9" type="ORF">Fcan01_09905</name>
</gene>
<dbReference type="OMA" id="XAIETHL"/>
<dbReference type="GO" id="GO:0005783">
    <property type="term" value="C:endoplasmic reticulum"/>
    <property type="evidence" value="ECO:0007669"/>
    <property type="project" value="TreeGrafter"/>
</dbReference>
<dbReference type="PANTHER" id="PTHR11742">
    <property type="entry name" value="MANNOSYL-OLIGOSACCHARIDE ALPHA-1,2-MANNOSIDASE-RELATED"/>
    <property type="match status" value="1"/>
</dbReference>
<dbReference type="PRINTS" id="PR00747">
    <property type="entry name" value="GLYHDRLASE47"/>
</dbReference>
<keyword evidence="8" id="KW-0732">Signal</keyword>
<keyword evidence="7" id="KW-0326">Glycosidase</keyword>
<dbReference type="GO" id="GO:0000139">
    <property type="term" value="C:Golgi membrane"/>
    <property type="evidence" value="ECO:0007669"/>
    <property type="project" value="TreeGrafter"/>
</dbReference>
<evidence type="ECO:0000256" key="4">
    <source>
        <dbReference type="ARBA" id="ARBA00022801"/>
    </source>
</evidence>
<keyword evidence="10" id="KW-1185">Reference proteome</keyword>
<comment type="caution">
    <text evidence="9">The sequence shown here is derived from an EMBL/GenBank/DDBJ whole genome shotgun (WGS) entry which is preliminary data.</text>
</comment>
<dbReference type="InterPro" id="IPR012341">
    <property type="entry name" value="6hp_glycosidase-like_sf"/>
</dbReference>
<keyword evidence="5 6" id="KW-1015">Disulfide bond</keyword>
<dbReference type="InterPro" id="IPR050749">
    <property type="entry name" value="Glycosyl_Hydrolase_47"/>
</dbReference>
<evidence type="ECO:0000256" key="7">
    <source>
        <dbReference type="RuleBase" id="RU361193"/>
    </source>
</evidence>
<comment type="similarity">
    <text evidence="3 7">Belongs to the glycosyl hydrolase 47 family.</text>
</comment>
<evidence type="ECO:0000256" key="8">
    <source>
        <dbReference type="SAM" id="SignalP"/>
    </source>
</evidence>
<feature type="disulfide bond" evidence="6">
    <location>
        <begin position="323"/>
        <end position="357"/>
    </location>
</feature>
<feature type="signal peptide" evidence="8">
    <location>
        <begin position="1"/>
        <end position="24"/>
    </location>
</feature>
<feature type="chain" id="PRO_5012398161" description="alpha-1,2-Mannosidase" evidence="8">
    <location>
        <begin position="25"/>
        <end position="435"/>
    </location>
</feature>
<name>A0A226EEB3_FOLCA</name>
<evidence type="ECO:0000256" key="6">
    <source>
        <dbReference type="PIRSR" id="PIRSR601382-3"/>
    </source>
</evidence>
<dbReference type="GO" id="GO:0004571">
    <property type="term" value="F:mannosyl-oligosaccharide 1,2-alpha-mannosidase activity"/>
    <property type="evidence" value="ECO:0007669"/>
    <property type="project" value="InterPro"/>
</dbReference>
<dbReference type="AlphaFoldDB" id="A0A226EEB3"/>
<dbReference type="EC" id="3.2.1.-" evidence="7"/>
<sequence>MASFPFWSMICIILLIICTISINAQQFVKPVLTQGGEDPDPVIRARRDFVKQMMKDAWDHYVEKAWGENELKPISEVGQPGNHFGGAKVGCTIVDSLDTLYIMEMMEEFTVARDFVRDELDWNVDASISQFEATIRFMGGLLSAYALSNDPVFLKKVVQLTDLLQPVFDTPTGLPYRHINILTGEPNRTNEKNFLAEVATLHLEYNYLTDITGNPTYRQRVDVIRNFLNQVPKPYNGLYPSELNVITGEWTSMGPPTDSIFEYFLKSYIETGLPDTLGLQMYYDSINAFFDNGLIQTSSPSNLEYNSEMVNGTADPVVHHLTCFAGGMLALGVYWMGSEHPNATRDMQLAINFTNTCYESYLRSVPKLGPVRFRFDEDEEAVGISETDRDWKLRPELIETFVILFRIRGDTKYRDWGWEIAQNIERYCKAGPGKG</sequence>
<dbReference type="SUPFAM" id="SSF48225">
    <property type="entry name" value="Seven-hairpin glycosidases"/>
    <property type="match status" value="1"/>
</dbReference>
<dbReference type="Proteomes" id="UP000198287">
    <property type="component" value="Unassembled WGS sequence"/>
</dbReference>
<organism evidence="9 10">
    <name type="scientific">Folsomia candida</name>
    <name type="common">Springtail</name>
    <dbReference type="NCBI Taxonomy" id="158441"/>
    <lineage>
        <taxon>Eukaryota</taxon>
        <taxon>Metazoa</taxon>
        <taxon>Ecdysozoa</taxon>
        <taxon>Arthropoda</taxon>
        <taxon>Hexapoda</taxon>
        <taxon>Collembola</taxon>
        <taxon>Entomobryomorpha</taxon>
        <taxon>Isotomoidea</taxon>
        <taxon>Isotomidae</taxon>
        <taxon>Proisotominae</taxon>
        <taxon>Folsomia</taxon>
    </lineage>
</organism>
<dbReference type="PANTHER" id="PTHR11742:SF6">
    <property type="entry name" value="MANNOSYL-OLIGOSACCHARIDE ALPHA-1,2-MANNOSIDASE IA-RELATED"/>
    <property type="match status" value="1"/>
</dbReference>
<dbReference type="EMBL" id="LNIX01000004">
    <property type="protein sequence ID" value="OXA55598.1"/>
    <property type="molecule type" value="Genomic_DNA"/>
</dbReference>
<dbReference type="Pfam" id="PF01532">
    <property type="entry name" value="Glyco_hydro_47"/>
    <property type="match status" value="1"/>
</dbReference>
<evidence type="ECO:0000313" key="9">
    <source>
        <dbReference type="EMBL" id="OXA55598.1"/>
    </source>
</evidence>
<dbReference type="InterPro" id="IPR001382">
    <property type="entry name" value="Glyco_hydro_47"/>
</dbReference>
<dbReference type="Gene3D" id="1.50.10.10">
    <property type="match status" value="1"/>
</dbReference>
<evidence type="ECO:0000256" key="2">
    <source>
        <dbReference type="ARBA" id="ARBA00004922"/>
    </source>
</evidence>
<protein>
    <recommendedName>
        <fullName evidence="7">alpha-1,2-Mannosidase</fullName>
        <ecNumber evidence="7">3.2.1.-</ecNumber>
    </recommendedName>
</protein>
<comment type="pathway">
    <text evidence="2">Protein modification; protein glycosylation.</text>
</comment>
<proteinExistence type="inferred from homology"/>
<comment type="cofactor">
    <cofactor evidence="1">
        <name>Ca(2+)</name>
        <dbReference type="ChEBI" id="CHEBI:29108"/>
    </cofactor>
</comment>
<dbReference type="InterPro" id="IPR036026">
    <property type="entry name" value="Seven-hairpin_glycosidases"/>
</dbReference>
<dbReference type="GO" id="GO:0005509">
    <property type="term" value="F:calcium ion binding"/>
    <property type="evidence" value="ECO:0007669"/>
    <property type="project" value="InterPro"/>
</dbReference>
<accession>A0A226EEB3</accession>
<evidence type="ECO:0000256" key="5">
    <source>
        <dbReference type="ARBA" id="ARBA00023157"/>
    </source>
</evidence>
<reference evidence="9 10" key="1">
    <citation type="submission" date="2015-12" db="EMBL/GenBank/DDBJ databases">
        <title>The genome of Folsomia candida.</title>
        <authorList>
            <person name="Faddeeva A."/>
            <person name="Derks M.F."/>
            <person name="Anvar Y."/>
            <person name="Smit S."/>
            <person name="Van Straalen N."/>
            <person name="Roelofs D."/>
        </authorList>
    </citation>
    <scope>NUCLEOTIDE SEQUENCE [LARGE SCALE GENOMIC DNA]</scope>
    <source>
        <strain evidence="9 10">VU population</strain>
        <tissue evidence="9">Whole body</tissue>
    </source>
</reference>
<keyword evidence="4 7" id="KW-0378">Hydrolase</keyword>
<dbReference type="OrthoDB" id="8118055at2759"/>
<evidence type="ECO:0000256" key="1">
    <source>
        <dbReference type="ARBA" id="ARBA00001913"/>
    </source>
</evidence>
<dbReference type="GO" id="GO:0005975">
    <property type="term" value="P:carbohydrate metabolic process"/>
    <property type="evidence" value="ECO:0007669"/>
    <property type="project" value="InterPro"/>
</dbReference>
<evidence type="ECO:0000313" key="10">
    <source>
        <dbReference type="Proteomes" id="UP000198287"/>
    </source>
</evidence>
<evidence type="ECO:0000256" key="3">
    <source>
        <dbReference type="ARBA" id="ARBA00007658"/>
    </source>
</evidence>